<dbReference type="Proteomes" id="UP001165367">
    <property type="component" value="Unassembled WGS sequence"/>
</dbReference>
<organism evidence="2 3">
    <name type="scientific">Terrimonas ginsenosidimutans</name>
    <dbReference type="NCBI Taxonomy" id="2908004"/>
    <lineage>
        <taxon>Bacteria</taxon>
        <taxon>Pseudomonadati</taxon>
        <taxon>Bacteroidota</taxon>
        <taxon>Chitinophagia</taxon>
        <taxon>Chitinophagales</taxon>
        <taxon>Chitinophagaceae</taxon>
        <taxon>Terrimonas</taxon>
    </lineage>
</organism>
<keyword evidence="3" id="KW-1185">Reference proteome</keyword>
<evidence type="ECO:0000256" key="1">
    <source>
        <dbReference type="SAM" id="SignalP"/>
    </source>
</evidence>
<evidence type="ECO:0000313" key="2">
    <source>
        <dbReference type="EMBL" id="MCG2617831.1"/>
    </source>
</evidence>
<dbReference type="Pfam" id="PF14127">
    <property type="entry name" value="DUF4294"/>
    <property type="match status" value="1"/>
</dbReference>
<sequence>MLRQTSYRLLLFFLTVPIFFATESRAQDTVPAGTDTIPPMPSYAERSKKWGPNDTIFVDAIWYNREMLTYQEEEMVWISNLSPEKLEKYKQKWTRLRNAVYVTYPYARVAGATINDINARSASMSKKEKKQYIKSREKEMRKQFTDPLSNLSVYQGKVLMKLINRQTGNNCYEIIKEYKGGVNARLYQTVAFFVGGNLKQKWDLTDKTDRQIESFVQEIDASWYGNPYRK</sequence>
<protein>
    <submittedName>
        <fullName evidence="2">DUF4294 domain-containing protein</fullName>
    </submittedName>
</protein>
<gene>
    <name evidence="2" type="ORF">LZZ85_26255</name>
</gene>
<evidence type="ECO:0000313" key="3">
    <source>
        <dbReference type="Proteomes" id="UP001165367"/>
    </source>
</evidence>
<dbReference type="RefSeq" id="WP_237876687.1">
    <property type="nucleotide sequence ID" value="NZ_JAKLTR010000026.1"/>
</dbReference>
<feature type="chain" id="PRO_5047410210" evidence="1">
    <location>
        <begin position="27"/>
        <end position="230"/>
    </location>
</feature>
<accession>A0ABS9KZR7</accession>
<proteinExistence type="predicted"/>
<name>A0ABS9KZR7_9BACT</name>
<reference evidence="2" key="1">
    <citation type="submission" date="2022-01" db="EMBL/GenBank/DDBJ databases">
        <authorList>
            <person name="Jo J.-H."/>
            <person name="Im W.-T."/>
        </authorList>
    </citation>
    <scope>NUCLEOTIDE SEQUENCE</scope>
    <source>
        <strain evidence="2">NA20</strain>
    </source>
</reference>
<comment type="caution">
    <text evidence="2">The sequence shown here is derived from an EMBL/GenBank/DDBJ whole genome shotgun (WGS) entry which is preliminary data.</text>
</comment>
<dbReference type="EMBL" id="JAKLTR010000026">
    <property type="protein sequence ID" value="MCG2617831.1"/>
    <property type="molecule type" value="Genomic_DNA"/>
</dbReference>
<feature type="signal peptide" evidence="1">
    <location>
        <begin position="1"/>
        <end position="26"/>
    </location>
</feature>
<keyword evidence="1" id="KW-0732">Signal</keyword>
<dbReference type="InterPro" id="IPR025636">
    <property type="entry name" value="DUF4294"/>
</dbReference>